<gene>
    <name evidence="6" type="ORF">V7S43_016910</name>
</gene>
<dbReference type="Pfam" id="PF20147">
    <property type="entry name" value="Crinkler"/>
    <property type="match status" value="1"/>
</dbReference>
<dbReference type="GO" id="GO:0005576">
    <property type="term" value="C:extracellular region"/>
    <property type="evidence" value="ECO:0007669"/>
    <property type="project" value="UniProtKB-SubCell"/>
</dbReference>
<evidence type="ECO:0000259" key="5">
    <source>
        <dbReference type="Pfam" id="PF20147"/>
    </source>
</evidence>
<proteinExistence type="predicted"/>
<dbReference type="EMBL" id="JBIMZQ010000057">
    <property type="protein sequence ID" value="KAL3658066.1"/>
    <property type="molecule type" value="Genomic_DNA"/>
</dbReference>
<keyword evidence="7" id="KW-1185">Reference proteome</keyword>
<feature type="signal peptide" evidence="4">
    <location>
        <begin position="1"/>
        <end position="17"/>
    </location>
</feature>
<reference evidence="6 7" key="1">
    <citation type="submission" date="2024-09" db="EMBL/GenBank/DDBJ databases">
        <title>Genome sequencing and assembly of Phytophthora oleae, isolate VK10A, causative agent of rot of olive drupes.</title>
        <authorList>
            <person name="Conti Taguali S."/>
            <person name="Riolo M."/>
            <person name="La Spada F."/>
            <person name="Cacciola S.O."/>
            <person name="Dionisio G."/>
        </authorList>
    </citation>
    <scope>NUCLEOTIDE SEQUENCE [LARGE SCALE GENOMIC DNA]</scope>
    <source>
        <strain evidence="6 7">VK10A</strain>
    </source>
</reference>
<evidence type="ECO:0000256" key="3">
    <source>
        <dbReference type="ARBA" id="ARBA00022525"/>
    </source>
</evidence>
<dbReference type="InterPro" id="IPR045379">
    <property type="entry name" value="Crinkler_N"/>
</dbReference>
<feature type="chain" id="PRO_5044851342" description="Crinkler effector protein N-terminal domain-containing protein" evidence="4">
    <location>
        <begin position="18"/>
        <end position="183"/>
    </location>
</feature>
<comment type="caution">
    <text evidence="6">The sequence shown here is derived from an EMBL/GenBank/DDBJ whole genome shotgun (WGS) entry which is preliminary data.</text>
</comment>
<evidence type="ECO:0000256" key="2">
    <source>
        <dbReference type="ARBA" id="ARBA00004613"/>
    </source>
</evidence>
<protein>
    <recommendedName>
        <fullName evidence="5">Crinkler effector protein N-terminal domain-containing protein</fullName>
    </recommendedName>
</protein>
<keyword evidence="4" id="KW-0732">Signal</keyword>
<accession>A0ABD3EV51</accession>
<sequence length="183" mass="20333">MAKLFCAIVGVLESVLSVQIDENKSVGDLQKAIKSKDPITIQCKVDLLQLFLAKKNGMWLKETELKNGVSDTSGLKPLNLAGAPLNSVNLSEKDVQLQVTVDDFKVGKEPVHVLVMILKHNKLQFPVDVLLDAMLSYMALDMPTTETVPNIDFKDELFTRHCIAFVSPQQRIFGIYDDEDTGN</sequence>
<feature type="domain" description="Crinkler effector protein N-terminal" evidence="5">
    <location>
        <begin position="3"/>
        <end position="115"/>
    </location>
</feature>
<organism evidence="6 7">
    <name type="scientific">Phytophthora oleae</name>
    <dbReference type="NCBI Taxonomy" id="2107226"/>
    <lineage>
        <taxon>Eukaryota</taxon>
        <taxon>Sar</taxon>
        <taxon>Stramenopiles</taxon>
        <taxon>Oomycota</taxon>
        <taxon>Peronosporomycetes</taxon>
        <taxon>Peronosporales</taxon>
        <taxon>Peronosporaceae</taxon>
        <taxon>Phytophthora</taxon>
    </lineage>
</organism>
<evidence type="ECO:0000313" key="6">
    <source>
        <dbReference type="EMBL" id="KAL3658066.1"/>
    </source>
</evidence>
<name>A0ABD3EV51_9STRA</name>
<evidence type="ECO:0000313" key="7">
    <source>
        <dbReference type="Proteomes" id="UP001632037"/>
    </source>
</evidence>
<keyword evidence="3" id="KW-0964">Secreted</keyword>
<dbReference type="AlphaFoldDB" id="A0ABD3EV51"/>
<comment type="subcellular location">
    <subcellularLocation>
        <location evidence="1">Host cell</location>
    </subcellularLocation>
    <subcellularLocation>
        <location evidence="2">Secreted</location>
    </subcellularLocation>
</comment>
<evidence type="ECO:0000256" key="4">
    <source>
        <dbReference type="SAM" id="SignalP"/>
    </source>
</evidence>
<evidence type="ECO:0000256" key="1">
    <source>
        <dbReference type="ARBA" id="ARBA00004340"/>
    </source>
</evidence>
<dbReference type="GO" id="GO:0043657">
    <property type="term" value="C:host cell"/>
    <property type="evidence" value="ECO:0007669"/>
    <property type="project" value="UniProtKB-SubCell"/>
</dbReference>
<dbReference type="Proteomes" id="UP001632037">
    <property type="component" value="Unassembled WGS sequence"/>
</dbReference>